<dbReference type="NCBIfam" id="TIGR01690">
    <property type="entry name" value="ICE_RAQPRD"/>
    <property type="match status" value="1"/>
</dbReference>
<gene>
    <name evidence="2" type="ORF">WT26_14320</name>
</gene>
<sequence>MASLTTSTTTRRLALAWAVATCLGGSGMRAHAADTASESAQLAAIARQLDTIDRLATQSEQLPDSDSTHEHFDYARLHADIARVREGVQDYLSRRRPLPRDPSTLVGHYRVRTDAP</sequence>
<name>A0A1B4PT03_BURCE</name>
<feature type="signal peptide" evidence="1">
    <location>
        <begin position="1"/>
        <end position="32"/>
    </location>
</feature>
<accession>A0A1B4PT03</accession>
<dbReference type="Pfam" id="PF09686">
    <property type="entry name" value="Plasmid_RAQPRD"/>
    <property type="match status" value="1"/>
</dbReference>
<proteinExistence type="predicted"/>
<dbReference type="Proteomes" id="UP000094776">
    <property type="component" value="Chromosome 1"/>
</dbReference>
<dbReference type="InterPro" id="IPR019110">
    <property type="entry name" value="Uncharacterised_RAQPRD"/>
</dbReference>
<organism evidence="2 3">
    <name type="scientific">Burkholderia cepacia</name>
    <name type="common">Pseudomonas cepacia</name>
    <dbReference type="NCBI Taxonomy" id="292"/>
    <lineage>
        <taxon>Bacteria</taxon>
        <taxon>Pseudomonadati</taxon>
        <taxon>Pseudomonadota</taxon>
        <taxon>Betaproteobacteria</taxon>
        <taxon>Burkholderiales</taxon>
        <taxon>Burkholderiaceae</taxon>
        <taxon>Burkholderia</taxon>
        <taxon>Burkholderia cepacia complex</taxon>
    </lineage>
</organism>
<dbReference type="AlphaFoldDB" id="A0A1B4PT03"/>
<keyword evidence="1" id="KW-0732">Signal</keyword>
<reference evidence="2 3" key="1">
    <citation type="submission" date="2015-12" db="EMBL/GenBank/DDBJ databases">
        <title>Diversity of Burkholderia near neighbor genomes.</title>
        <authorList>
            <person name="Sahl J."/>
            <person name="Wagner D."/>
            <person name="Keim P."/>
        </authorList>
    </citation>
    <scope>NUCLEOTIDE SEQUENCE [LARGE SCALE GENOMIC DNA]</scope>
    <source>
        <strain evidence="2 3">MSMB1184WGS</strain>
    </source>
</reference>
<evidence type="ECO:0000313" key="2">
    <source>
        <dbReference type="EMBL" id="AOK17074.1"/>
    </source>
</evidence>
<feature type="chain" id="PRO_5008567480" evidence="1">
    <location>
        <begin position="33"/>
        <end position="116"/>
    </location>
</feature>
<evidence type="ECO:0000313" key="3">
    <source>
        <dbReference type="Proteomes" id="UP000094776"/>
    </source>
</evidence>
<dbReference type="EMBL" id="CP013443">
    <property type="protein sequence ID" value="AOK17074.1"/>
    <property type="molecule type" value="Genomic_DNA"/>
</dbReference>
<protein>
    <submittedName>
        <fullName evidence="2">Type III effector Hop protein</fullName>
    </submittedName>
</protein>
<evidence type="ECO:0000256" key="1">
    <source>
        <dbReference type="SAM" id="SignalP"/>
    </source>
</evidence>